<dbReference type="AlphaFoldDB" id="A0A1A0HHV7"/>
<keyword evidence="3" id="KW-0496">Mitochondrion</keyword>
<comment type="similarity">
    <text evidence="5">Belongs to the COX23 family.</text>
</comment>
<comment type="caution">
    <text evidence="7">The sequence shown here is derived from an EMBL/GenBank/DDBJ whole genome shotgun (WGS) entry which is preliminary data.</text>
</comment>
<keyword evidence="4" id="KW-1015">Disulfide bond</keyword>
<evidence type="ECO:0000256" key="4">
    <source>
        <dbReference type="ARBA" id="ARBA00023157"/>
    </source>
</evidence>
<dbReference type="RefSeq" id="XP_018714067.1">
    <property type="nucleotide sequence ID" value="XM_018856739.1"/>
</dbReference>
<evidence type="ECO:0000256" key="2">
    <source>
        <dbReference type="ARBA" id="ARBA00004569"/>
    </source>
</evidence>
<dbReference type="GO" id="GO:0005758">
    <property type="term" value="C:mitochondrial intermembrane space"/>
    <property type="evidence" value="ECO:0007669"/>
    <property type="project" value="UniProtKB-SubCell"/>
</dbReference>
<sequence length="113" mass="13370">MSTKKDETALPSDKVVTDKDQIDFTSGGPEEFKFYPDNPKNHRHKYRWASKDPSKYYDPCEESRQASINCVLRNQEDKTVCQDFFDAYRECTKDFFAKKKQDRQNGKKGWGIW</sequence>
<dbReference type="InterPro" id="IPR051040">
    <property type="entry name" value="COX23"/>
</dbReference>
<dbReference type="EMBL" id="LXTC01000001">
    <property type="protein sequence ID" value="OBA23586.1"/>
    <property type="molecule type" value="Genomic_DNA"/>
</dbReference>
<reference evidence="7 8" key="1">
    <citation type="submission" date="2016-05" db="EMBL/GenBank/DDBJ databases">
        <title>Comparative genomics of biotechnologically important yeasts.</title>
        <authorList>
            <consortium name="DOE Joint Genome Institute"/>
            <person name="Riley R."/>
            <person name="Haridas S."/>
            <person name="Wolfe K.H."/>
            <person name="Lopes M.R."/>
            <person name="Hittinger C.T."/>
            <person name="Goker M."/>
            <person name="Salamov A."/>
            <person name="Wisecaver J."/>
            <person name="Long T.M."/>
            <person name="Aerts A.L."/>
            <person name="Barry K."/>
            <person name="Choi C."/>
            <person name="Clum A."/>
            <person name="Coughlan A.Y."/>
            <person name="Deshpande S."/>
            <person name="Douglass A.P."/>
            <person name="Hanson S.J."/>
            <person name="Klenk H.-P."/>
            <person name="LaButti K."/>
            <person name="Lapidus A."/>
            <person name="Lindquist E."/>
            <person name="Lipzen A."/>
            <person name="Meier-kolthoff J.P."/>
            <person name="Ohm R.A."/>
            <person name="Otillar R.P."/>
            <person name="Pangilinan J."/>
            <person name="Peng Y."/>
            <person name="Rokas A."/>
            <person name="Rosa C.A."/>
            <person name="Scheuner C."/>
            <person name="Sibirny A.A."/>
            <person name="Slot J.C."/>
            <person name="Stielow J.B."/>
            <person name="Sun H."/>
            <person name="Kurtzman C.P."/>
            <person name="Blackwell M."/>
            <person name="Grigoriev I.V."/>
            <person name="Jeffries T.W."/>
        </authorList>
    </citation>
    <scope>NUCLEOTIDE SEQUENCE [LARGE SCALE GENOMIC DNA]</scope>
    <source>
        <strain evidence="7 8">NRRL YB-4993</strain>
    </source>
</reference>
<gene>
    <name evidence="7" type="ORF">METBIDRAFT_36445</name>
</gene>
<comment type="subcellular location">
    <subcellularLocation>
        <location evidence="2">Mitochondrion intermembrane space</location>
    </subcellularLocation>
</comment>
<dbReference type="GO" id="GO:0033617">
    <property type="term" value="P:mitochondrial respiratory chain complex IV assembly"/>
    <property type="evidence" value="ECO:0007669"/>
    <property type="project" value="EnsemblFungi"/>
</dbReference>
<proteinExistence type="inferred from homology"/>
<dbReference type="PANTHER" id="PTHR46811:SF1">
    <property type="entry name" value="COILED-COIL-HELIX-COILED-COIL-HELIX DOMAIN-CONTAINING PROTEIN 7"/>
    <property type="match status" value="1"/>
</dbReference>
<evidence type="ECO:0000313" key="7">
    <source>
        <dbReference type="EMBL" id="OBA23586.1"/>
    </source>
</evidence>
<evidence type="ECO:0000256" key="3">
    <source>
        <dbReference type="ARBA" id="ARBA00023128"/>
    </source>
</evidence>
<comment type="function">
    <text evidence="1">Required for the assembly of cytochrome c oxidase.</text>
</comment>
<name>A0A1A0HHV7_9ASCO</name>
<dbReference type="GeneID" id="30029715"/>
<dbReference type="OrthoDB" id="9971592at2759"/>
<evidence type="ECO:0000256" key="5">
    <source>
        <dbReference type="ARBA" id="ARBA00038264"/>
    </source>
</evidence>
<dbReference type="PANTHER" id="PTHR46811">
    <property type="entry name" value="COILED-COIL-HELIX-COILED-COIL-HELIX DOMAIN-CONTAINING PROTEIN 7"/>
    <property type="match status" value="1"/>
</dbReference>
<accession>A0A1A0HHV7</accession>
<dbReference type="Proteomes" id="UP000092555">
    <property type="component" value="Unassembled WGS sequence"/>
</dbReference>
<evidence type="ECO:0000256" key="6">
    <source>
        <dbReference type="ARBA" id="ARBA00041104"/>
    </source>
</evidence>
<dbReference type="SUPFAM" id="SSF47072">
    <property type="entry name" value="Cysteine alpha-hairpin motif"/>
    <property type="match status" value="1"/>
</dbReference>
<dbReference type="InterPro" id="IPR009069">
    <property type="entry name" value="Cys_alpha_HP_mot_SF"/>
</dbReference>
<evidence type="ECO:0000313" key="8">
    <source>
        <dbReference type="Proteomes" id="UP000092555"/>
    </source>
</evidence>
<keyword evidence="8" id="KW-1185">Reference proteome</keyword>
<protein>
    <recommendedName>
        <fullName evidence="6">Cytochrome c oxidase-assembly factor COX23, mitochondrial</fullName>
    </recommendedName>
</protein>
<organism evidence="7 8">
    <name type="scientific">Metschnikowia bicuspidata var. bicuspidata NRRL YB-4993</name>
    <dbReference type="NCBI Taxonomy" id="869754"/>
    <lineage>
        <taxon>Eukaryota</taxon>
        <taxon>Fungi</taxon>
        <taxon>Dikarya</taxon>
        <taxon>Ascomycota</taxon>
        <taxon>Saccharomycotina</taxon>
        <taxon>Pichiomycetes</taxon>
        <taxon>Metschnikowiaceae</taxon>
        <taxon>Metschnikowia</taxon>
    </lineage>
</organism>
<dbReference type="PROSITE" id="PS51808">
    <property type="entry name" value="CHCH"/>
    <property type="match status" value="1"/>
</dbReference>
<dbReference type="STRING" id="869754.A0A1A0HHV7"/>
<evidence type="ECO:0000256" key="1">
    <source>
        <dbReference type="ARBA" id="ARBA00003875"/>
    </source>
</evidence>